<dbReference type="SUPFAM" id="SSF50952">
    <property type="entry name" value="Soluble quinoprotein glucose dehydrogenase"/>
    <property type="match status" value="1"/>
</dbReference>
<protein>
    <recommendedName>
        <fullName evidence="1">Glucose/Sorbosone dehydrogenase domain-containing protein</fullName>
    </recommendedName>
</protein>
<dbReference type="AlphaFoldDB" id="A0A3B0UZK1"/>
<sequence length="407" mass="44506">MKFVVTVLLILSVLLVGACQSPTPPPQAESTLTAMPSATPTTVPIPQPAQGGTAVNSISLTPVIEPGQLNNPIYLTHAGDGRLFVIEKRGKIFIIEDGSLLPTPFLDISDKVNDYINEQGLLGLAFHPQYAENGRFFIYYTTLDSTDTVLTEYHVSDNPNIADPESEQILLPVAKPDSVHNGGQLAFGPDGTLYVGLGDGGLLYDRTRNAQNRGNILGAILRLDVDGDQPYAIPPDNPFANDPEAQSEIWAYGLRNPWRFSFDRLTGDLLISDVGEFGWEEINWQSGASGGGENYGWNVWEGTDCFQAEDCPTEAFVFPAFAYDRTGGCAIIGGYVYRGEQFPALQDNYFFGDYCTGKIWRLFPNGTDGWEAAEVFQGDFLITSFGEDAAGELYVLTQSKGVWQIRP</sequence>
<dbReference type="Pfam" id="PF07995">
    <property type="entry name" value="GSDH"/>
    <property type="match status" value="1"/>
</dbReference>
<gene>
    <name evidence="2" type="ORF">MNBD_CHLOROFLEXI01-1206</name>
</gene>
<reference evidence="2" key="1">
    <citation type="submission" date="2018-06" db="EMBL/GenBank/DDBJ databases">
        <authorList>
            <person name="Zhirakovskaya E."/>
        </authorList>
    </citation>
    <scope>NUCLEOTIDE SEQUENCE</scope>
</reference>
<name>A0A3B0UZK1_9ZZZZ</name>
<accession>A0A3B0UZK1</accession>
<dbReference type="InterPro" id="IPR012938">
    <property type="entry name" value="Glc/Sorbosone_DH"/>
</dbReference>
<evidence type="ECO:0000259" key="1">
    <source>
        <dbReference type="Pfam" id="PF07995"/>
    </source>
</evidence>
<dbReference type="Gene3D" id="2.120.10.30">
    <property type="entry name" value="TolB, C-terminal domain"/>
    <property type="match status" value="1"/>
</dbReference>
<feature type="domain" description="Glucose/Sorbosone dehydrogenase" evidence="1">
    <location>
        <begin position="69"/>
        <end position="399"/>
    </location>
</feature>
<dbReference type="EMBL" id="UOEU01000119">
    <property type="protein sequence ID" value="VAW30957.1"/>
    <property type="molecule type" value="Genomic_DNA"/>
</dbReference>
<evidence type="ECO:0000313" key="2">
    <source>
        <dbReference type="EMBL" id="VAW30957.1"/>
    </source>
</evidence>
<dbReference type="PANTHER" id="PTHR19328">
    <property type="entry name" value="HEDGEHOG-INTERACTING PROTEIN"/>
    <property type="match status" value="1"/>
</dbReference>
<dbReference type="InterPro" id="IPR011041">
    <property type="entry name" value="Quinoprot_gluc/sorb_DH_b-prop"/>
</dbReference>
<proteinExistence type="predicted"/>
<organism evidence="2">
    <name type="scientific">hydrothermal vent metagenome</name>
    <dbReference type="NCBI Taxonomy" id="652676"/>
    <lineage>
        <taxon>unclassified sequences</taxon>
        <taxon>metagenomes</taxon>
        <taxon>ecological metagenomes</taxon>
    </lineage>
</organism>
<dbReference type="PROSITE" id="PS51257">
    <property type="entry name" value="PROKAR_LIPOPROTEIN"/>
    <property type="match status" value="1"/>
</dbReference>
<dbReference type="InterPro" id="IPR011042">
    <property type="entry name" value="6-blade_b-propeller_TolB-like"/>
</dbReference>
<dbReference type="PANTHER" id="PTHR19328:SF75">
    <property type="entry name" value="ALDOSE SUGAR DEHYDROGENASE YLII"/>
    <property type="match status" value="1"/>
</dbReference>